<reference evidence="1 2" key="1">
    <citation type="submission" date="2018-10" db="EMBL/GenBank/DDBJ databases">
        <title>Effects of UV and annual dynamics of microbial communities in freshwater RAS systems.</title>
        <authorList>
            <person name="Bekkelund A.K."/>
            <person name="Hansen B.R."/>
            <person name="Stokken H."/>
            <person name="Eriksen B.F."/>
            <person name="Kashulin N.A."/>
        </authorList>
    </citation>
    <scope>NUCLEOTIDE SEQUENCE [LARGE SCALE GENOMIC DNA]</scope>
    <source>
        <strain evidence="1 2">BHSEK</strain>
    </source>
</reference>
<sequence length="369" mass="39754">MKTSTAIATGIAIVAGLCFAMPTLWRVATNPFPGIYSIIDPVTGETKDVLKVKSLLGEYVVLARFGGHGPWTGPIYAKVMGNGDSYASPPLFQQDRMVSALSLDEIGYLYHTPGNSDSRVGPSDTGYISSIASFGITPLFHRPLLAGGNERGERGLHAYTPGAGERKVTVSTLNYSPRMIQVGISSVGDPDNAVDTDPLSPYMSSAASCCFYLPAQAAAPLQVKLEYRWLPKGKPEVLAMTLPANSDADELLILVQADGTMGVEFRAPGKDLDLTSEGVKSINGKPYPLPPAAERKARLAAELARRKRFLKDMYRLRDKGTGESVEMAYQLRYLIDEYEKTITYLETFSACTGTLATCDKQATAAAHAP</sequence>
<gene>
    <name evidence="1" type="ORF">D9M09_08575</name>
</gene>
<name>A0A3G2E6L7_9BURK</name>
<accession>A0A3G2E6L7</accession>
<proteinExistence type="predicted"/>
<dbReference type="Proteomes" id="UP000279594">
    <property type="component" value="Chromosome"/>
</dbReference>
<evidence type="ECO:0000313" key="2">
    <source>
        <dbReference type="Proteomes" id="UP000279594"/>
    </source>
</evidence>
<organism evidence="1 2">
    <name type="scientific">Janthinobacterium agaricidamnosum</name>
    <dbReference type="NCBI Taxonomy" id="55508"/>
    <lineage>
        <taxon>Bacteria</taxon>
        <taxon>Pseudomonadati</taxon>
        <taxon>Pseudomonadota</taxon>
        <taxon>Betaproteobacteria</taxon>
        <taxon>Burkholderiales</taxon>
        <taxon>Oxalobacteraceae</taxon>
        <taxon>Janthinobacterium</taxon>
    </lineage>
</organism>
<keyword evidence="2" id="KW-1185">Reference proteome</keyword>
<evidence type="ECO:0000313" key="1">
    <source>
        <dbReference type="EMBL" id="AYM75841.1"/>
    </source>
</evidence>
<dbReference type="AlphaFoldDB" id="A0A3G2E6L7"/>
<dbReference type="RefSeq" id="WP_121669050.1">
    <property type="nucleotide sequence ID" value="NZ_CP033019.1"/>
</dbReference>
<dbReference type="EMBL" id="CP033019">
    <property type="protein sequence ID" value="AYM75841.1"/>
    <property type="molecule type" value="Genomic_DNA"/>
</dbReference>
<evidence type="ECO:0008006" key="3">
    <source>
        <dbReference type="Google" id="ProtNLM"/>
    </source>
</evidence>
<protein>
    <recommendedName>
        <fullName evidence="3">DUF3304 domain-containing protein</fullName>
    </recommendedName>
</protein>